<sequence length="31" mass="3473">LRKISKYIYKKGIDLATKLAEGQLQPELAPS</sequence>
<dbReference type="AlphaFoldDB" id="X0TI94"/>
<gene>
    <name evidence="1" type="ORF">S01H1_28943</name>
</gene>
<dbReference type="EMBL" id="BARS01017720">
    <property type="protein sequence ID" value="GAF86966.1"/>
    <property type="molecule type" value="Genomic_DNA"/>
</dbReference>
<name>X0TI94_9ZZZZ</name>
<evidence type="ECO:0000313" key="1">
    <source>
        <dbReference type="EMBL" id="GAF86966.1"/>
    </source>
</evidence>
<feature type="non-terminal residue" evidence="1">
    <location>
        <position position="1"/>
    </location>
</feature>
<comment type="caution">
    <text evidence="1">The sequence shown here is derived from an EMBL/GenBank/DDBJ whole genome shotgun (WGS) entry which is preliminary data.</text>
</comment>
<protein>
    <submittedName>
        <fullName evidence="1">Uncharacterized protein</fullName>
    </submittedName>
</protein>
<reference evidence="1" key="1">
    <citation type="journal article" date="2014" name="Front. Microbiol.">
        <title>High frequency of phylogenetically diverse reductive dehalogenase-homologous genes in deep subseafloor sedimentary metagenomes.</title>
        <authorList>
            <person name="Kawai M."/>
            <person name="Futagami T."/>
            <person name="Toyoda A."/>
            <person name="Takaki Y."/>
            <person name="Nishi S."/>
            <person name="Hori S."/>
            <person name="Arai W."/>
            <person name="Tsubouchi T."/>
            <person name="Morono Y."/>
            <person name="Uchiyama I."/>
            <person name="Ito T."/>
            <person name="Fujiyama A."/>
            <person name="Inagaki F."/>
            <person name="Takami H."/>
        </authorList>
    </citation>
    <scope>NUCLEOTIDE SEQUENCE</scope>
    <source>
        <strain evidence="1">Expedition CK06-06</strain>
    </source>
</reference>
<proteinExistence type="predicted"/>
<organism evidence="1">
    <name type="scientific">marine sediment metagenome</name>
    <dbReference type="NCBI Taxonomy" id="412755"/>
    <lineage>
        <taxon>unclassified sequences</taxon>
        <taxon>metagenomes</taxon>
        <taxon>ecological metagenomes</taxon>
    </lineage>
</organism>
<accession>X0TI94</accession>